<accession>A0A512N3G4</accession>
<dbReference type="SUPFAM" id="SSF53474">
    <property type="entry name" value="alpha/beta-Hydrolases"/>
    <property type="match status" value="1"/>
</dbReference>
<keyword evidence="3" id="KW-1185">Reference proteome</keyword>
<proteinExistence type="predicted"/>
<evidence type="ECO:0008006" key="4">
    <source>
        <dbReference type="Google" id="ProtNLM"/>
    </source>
</evidence>
<evidence type="ECO:0000256" key="1">
    <source>
        <dbReference type="SAM" id="MobiDB-lite"/>
    </source>
</evidence>
<dbReference type="AlphaFoldDB" id="A0A512N3G4"/>
<evidence type="ECO:0000313" key="2">
    <source>
        <dbReference type="EMBL" id="GEP53483.1"/>
    </source>
</evidence>
<dbReference type="PANTHER" id="PTHR36513:SF1">
    <property type="entry name" value="TRANSMEMBRANE PROTEIN"/>
    <property type="match status" value="1"/>
</dbReference>
<dbReference type="EMBL" id="BKAJ01000011">
    <property type="protein sequence ID" value="GEP53483.1"/>
    <property type="molecule type" value="Genomic_DNA"/>
</dbReference>
<dbReference type="Gene3D" id="3.40.50.1820">
    <property type="entry name" value="alpha/beta hydrolase"/>
    <property type="match status" value="1"/>
</dbReference>
<dbReference type="PANTHER" id="PTHR36513">
    <property type="entry name" value="ABC TRANSMEMBRANE TYPE-1 DOMAIN-CONTAINING PROTEIN"/>
    <property type="match status" value="1"/>
</dbReference>
<gene>
    <name evidence="2" type="ORF">RSO01_06490</name>
</gene>
<dbReference type="Proteomes" id="UP000321058">
    <property type="component" value="Unassembled WGS sequence"/>
</dbReference>
<organism evidence="2 3">
    <name type="scientific">Reyranella soli</name>
    <dbReference type="NCBI Taxonomy" id="1230389"/>
    <lineage>
        <taxon>Bacteria</taxon>
        <taxon>Pseudomonadati</taxon>
        <taxon>Pseudomonadota</taxon>
        <taxon>Alphaproteobacteria</taxon>
        <taxon>Hyphomicrobiales</taxon>
        <taxon>Reyranellaceae</taxon>
        <taxon>Reyranella</taxon>
    </lineage>
</organism>
<reference evidence="2 3" key="1">
    <citation type="submission" date="2019-07" db="EMBL/GenBank/DDBJ databases">
        <title>Whole genome shotgun sequence of Reyranella soli NBRC 108950.</title>
        <authorList>
            <person name="Hosoyama A."/>
            <person name="Uohara A."/>
            <person name="Ohji S."/>
            <person name="Ichikawa N."/>
        </authorList>
    </citation>
    <scope>NUCLEOTIDE SEQUENCE [LARGE SCALE GENOMIC DNA]</scope>
    <source>
        <strain evidence="2 3">NBRC 108950</strain>
    </source>
</reference>
<evidence type="ECO:0000313" key="3">
    <source>
        <dbReference type="Proteomes" id="UP000321058"/>
    </source>
</evidence>
<feature type="region of interest" description="Disordered" evidence="1">
    <location>
        <begin position="285"/>
        <end position="305"/>
    </location>
</feature>
<dbReference type="Pfam" id="PF05990">
    <property type="entry name" value="DUF900"/>
    <property type="match status" value="1"/>
</dbReference>
<comment type="caution">
    <text evidence="2">The sequence shown here is derived from an EMBL/GenBank/DDBJ whole genome shotgun (WGS) entry which is preliminary data.</text>
</comment>
<name>A0A512N3G4_9HYPH</name>
<dbReference type="InterPro" id="IPR029058">
    <property type="entry name" value="AB_hydrolase_fold"/>
</dbReference>
<dbReference type="RefSeq" id="WP_170302814.1">
    <property type="nucleotide sequence ID" value="NZ_BKAJ01000011.1"/>
</dbReference>
<sequence length="305" mass="33091">MTNYLISLRSSAPDGTPGTDMGSTTYIEIPDTKATYNLITDKTDRDRWLGDISGTAVLVFIHGFGNDATKAVSRHNTIKQHVPSGISLVSFDWPSGNSGFMTYKEDKTNAKLSAPHLIPDCLKFFVNKFGSANVHLFAHSMGAYVTETAFQNAAGATKINHVLMAASDVDRQNYQAGSVLLNNFLSNCIDLTAYGSADDDALKTSEKLPINHGAVPLGLKGFPGAGIPAGCNSIECTGYYQRYVKGTKPPPGEDLSHVWYLLYQPAPPPVNDFYTDMREVLQGLPTAPTRAQRGPRDFTLQRPPA</sequence>
<dbReference type="InterPro" id="IPR010297">
    <property type="entry name" value="DUF900_hydrolase"/>
</dbReference>
<protein>
    <recommendedName>
        <fullName evidence="4">Alpha/beta hydrolase</fullName>
    </recommendedName>
</protein>